<dbReference type="RefSeq" id="YP_009822351.1">
    <property type="nucleotide sequence ID" value="NC_048185.1"/>
</dbReference>
<name>A0A4D6T6H2_9CAUD</name>
<protein>
    <submittedName>
        <fullName evidence="1">Uncharacterized protein</fullName>
    </submittedName>
</protein>
<evidence type="ECO:0000313" key="2">
    <source>
        <dbReference type="Proteomes" id="UP000298794"/>
    </source>
</evidence>
<organism evidence="1 2">
    <name type="scientific">Gordonia phage Fairfaxidum</name>
    <dbReference type="NCBI Taxonomy" id="2572526"/>
    <lineage>
        <taxon>Viruses</taxon>
        <taxon>Duplodnaviria</taxon>
        <taxon>Heunggongvirae</taxon>
        <taxon>Uroviricota</taxon>
        <taxon>Caudoviricetes</taxon>
        <taxon>Fairfaxidumvirus</taxon>
        <taxon>Fairfaxidumvirus fairfaxidum</taxon>
    </lineage>
</organism>
<dbReference type="Proteomes" id="UP000298794">
    <property type="component" value="Segment"/>
</dbReference>
<evidence type="ECO:0000313" key="1">
    <source>
        <dbReference type="EMBL" id="QCG77646.1"/>
    </source>
</evidence>
<gene>
    <name evidence="1" type="primary">63</name>
    <name evidence="1" type="ORF">SEA_FAIRFAXIDUM_63</name>
</gene>
<proteinExistence type="predicted"/>
<dbReference type="EMBL" id="MK814757">
    <property type="protein sequence ID" value="QCG77646.1"/>
    <property type="molecule type" value="Genomic_DNA"/>
</dbReference>
<sequence>MAGHGEQATRLVARSDELDMSDGHAQLVAAQAQVHATLAIADALEQQLEFVMGNLSDQIADQVATKLGHLLTTTTAPKG</sequence>
<dbReference type="GeneID" id="55013847"/>
<reference evidence="1 2" key="1">
    <citation type="submission" date="2019-04" db="EMBL/GenBank/DDBJ databases">
        <authorList>
            <person name="Adelsberg A.K."/>
            <person name="Kohli N."/>
            <person name="Marar C.I."/>
            <person name="Roccamo R.A."/>
            <person name="Shoush J.M."/>
            <person name="Butela K.A."/>
            <person name="Garlena R.A."/>
            <person name="Russell D.A."/>
            <person name="Pope W.H."/>
            <person name="Jacobs-Sera D."/>
            <person name="Hatfull G.F."/>
        </authorList>
    </citation>
    <scope>NUCLEOTIDE SEQUENCE [LARGE SCALE GENOMIC DNA]</scope>
</reference>
<dbReference type="KEGG" id="vg:55013847"/>
<keyword evidence="2" id="KW-1185">Reference proteome</keyword>
<accession>A0A4D6T6H2</accession>